<protein>
    <recommendedName>
        <fullName evidence="2">Cupin type-2 domain-containing protein</fullName>
    </recommendedName>
</protein>
<comment type="caution">
    <text evidence="3">The sequence shown here is derived from an EMBL/GenBank/DDBJ whole genome shotgun (WGS) entry which is preliminary data.</text>
</comment>
<dbReference type="Proteomes" id="UP001500879">
    <property type="component" value="Unassembled WGS sequence"/>
</dbReference>
<gene>
    <name evidence="3" type="ORF">GCM10010357_45150</name>
</gene>
<keyword evidence="1" id="KW-0479">Metal-binding</keyword>
<evidence type="ECO:0000256" key="1">
    <source>
        <dbReference type="ARBA" id="ARBA00022723"/>
    </source>
</evidence>
<accession>A0ABN0YY81</accession>
<dbReference type="InterPro" id="IPR011051">
    <property type="entry name" value="RmlC_Cupin_sf"/>
</dbReference>
<dbReference type="InterPro" id="IPR014710">
    <property type="entry name" value="RmlC-like_jellyroll"/>
</dbReference>
<proteinExistence type="predicted"/>
<reference evidence="3 4" key="1">
    <citation type="journal article" date="2019" name="Int. J. Syst. Evol. Microbiol.">
        <title>The Global Catalogue of Microorganisms (GCM) 10K type strain sequencing project: providing services to taxonomists for standard genome sequencing and annotation.</title>
        <authorList>
            <consortium name="The Broad Institute Genomics Platform"/>
            <consortium name="The Broad Institute Genome Sequencing Center for Infectious Disease"/>
            <person name="Wu L."/>
            <person name="Ma J."/>
        </authorList>
    </citation>
    <scope>NUCLEOTIDE SEQUENCE [LARGE SCALE GENOMIC DNA]</scope>
    <source>
        <strain evidence="3 4">JCM 4788</strain>
    </source>
</reference>
<dbReference type="SUPFAM" id="SSF51182">
    <property type="entry name" value="RmlC-like cupins"/>
    <property type="match status" value="1"/>
</dbReference>
<dbReference type="PANTHER" id="PTHR35848">
    <property type="entry name" value="OXALATE-BINDING PROTEIN"/>
    <property type="match status" value="1"/>
</dbReference>
<organism evidence="3 4">
    <name type="scientific">Streptomyces luteireticuli</name>
    <dbReference type="NCBI Taxonomy" id="173858"/>
    <lineage>
        <taxon>Bacteria</taxon>
        <taxon>Bacillati</taxon>
        <taxon>Actinomycetota</taxon>
        <taxon>Actinomycetes</taxon>
        <taxon>Kitasatosporales</taxon>
        <taxon>Streptomycetaceae</taxon>
        <taxon>Streptomyces</taxon>
    </lineage>
</organism>
<dbReference type="InterPro" id="IPR051610">
    <property type="entry name" value="GPI/OXD"/>
</dbReference>
<evidence type="ECO:0000313" key="3">
    <source>
        <dbReference type="EMBL" id="GAA0418768.1"/>
    </source>
</evidence>
<evidence type="ECO:0000259" key="2">
    <source>
        <dbReference type="Pfam" id="PF07883"/>
    </source>
</evidence>
<dbReference type="InterPro" id="IPR013096">
    <property type="entry name" value="Cupin_2"/>
</dbReference>
<name>A0ABN0YY81_9ACTN</name>
<dbReference type="EMBL" id="BAAABX010000048">
    <property type="protein sequence ID" value="GAA0418768.1"/>
    <property type="molecule type" value="Genomic_DNA"/>
</dbReference>
<keyword evidence="4" id="KW-1185">Reference proteome</keyword>
<dbReference type="PANTHER" id="PTHR35848:SF6">
    <property type="entry name" value="CUPIN TYPE-2 DOMAIN-CONTAINING PROTEIN"/>
    <property type="match status" value="1"/>
</dbReference>
<dbReference type="Pfam" id="PF07883">
    <property type="entry name" value="Cupin_2"/>
    <property type="match status" value="1"/>
</dbReference>
<dbReference type="Gene3D" id="2.60.120.10">
    <property type="entry name" value="Jelly Rolls"/>
    <property type="match status" value="2"/>
</dbReference>
<feature type="domain" description="Cupin type-2" evidence="2">
    <location>
        <begin position="49"/>
        <end position="114"/>
    </location>
</feature>
<sequence>MREAVVVATVHDPADVHGVHAAEGHSRWTCLARRTGLHGGWEAVEWAWLPPGGVSGEHLHSRTEELYFIADGRGEVALDGVARPVGAGAAVLTGLGHRHALRNTGDRPLSWLVVELPAPKGPFMRDTATTVITDLRRTGPVDASTVLTGPLRTVEVTRLPSGATAELHADGVEHTVFVTDGDGTARTGPTTVPLAPGTALTLPLGTAARLTAGGHGLECFHAVLAVPRGAPR</sequence>
<evidence type="ECO:0000313" key="4">
    <source>
        <dbReference type="Proteomes" id="UP001500879"/>
    </source>
</evidence>
<dbReference type="RefSeq" id="WP_344027206.1">
    <property type="nucleotide sequence ID" value="NZ_BAAABX010000048.1"/>
</dbReference>